<dbReference type="AlphaFoldDB" id="A0A6C0ETW2"/>
<dbReference type="SUPFAM" id="SSF53448">
    <property type="entry name" value="Nucleotide-diphospho-sugar transferases"/>
    <property type="match status" value="1"/>
</dbReference>
<keyword evidence="3" id="KW-1133">Transmembrane helix</keyword>
<dbReference type="GO" id="GO:0005737">
    <property type="term" value="C:cytoplasm"/>
    <property type="evidence" value="ECO:0007669"/>
    <property type="project" value="TreeGrafter"/>
</dbReference>
<evidence type="ECO:0000313" key="4">
    <source>
        <dbReference type="EMBL" id="QHT31710.1"/>
    </source>
</evidence>
<evidence type="ECO:0000256" key="1">
    <source>
        <dbReference type="ARBA" id="ARBA00004167"/>
    </source>
</evidence>
<dbReference type="PANTHER" id="PTHR21461:SF69">
    <property type="entry name" value="GLYCOSYLTRANSFERASE FAMILY 92 PROTEIN"/>
    <property type="match status" value="1"/>
</dbReference>
<evidence type="ECO:0008006" key="5">
    <source>
        <dbReference type="Google" id="ProtNLM"/>
    </source>
</evidence>
<dbReference type="GO" id="GO:0016020">
    <property type="term" value="C:membrane"/>
    <property type="evidence" value="ECO:0007669"/>
    <property type="project" value="UniProtKB-SubCell"/>
</dbReference>
<organism evidence="4">
    <name type="scientific">viral metagenome</name>
    <dbReference type="NCBI Taxonomy" id="1070528"/>
    <lineage>
        <taxon>unclassified sequences</taxon>
        <taxon>metagenomes</taxon>
        <taxon>organismal metagenomes</taxon>
    </lineage>
</organism>
<keyword evidence="2" id="KW-0812">Transmembrane</keyword>
<name>A0A6C0ETW2_9ZZZZ</name>
<proteinExistence type="predicted"/>
<dbReference type="InterPro" id="IPR029044">
    <property type="entry name" value="Nucleotide-diphossugar_trans"/>
</dbReference>
<reference evidence="4" key="1">
    <citation type="journal article" date="2020" name="Nature">
        <title>Giant virus diversity and host interactions through global metagenomics.</title>
        <authorList>
            <person name="Schulz F."/>
            <person name="Roux S."/>
            <person name="Paez-Espino D."/>
            <person name="Jungbluth S."/>
            <person name="Walsh D.A."/>
            <person name="Denef V.J."/>
            <person name="McMahon K.D."/>
            <person name="Konstantinidis K.T."/>
            <person name="Eloe-Fadrosh E.A."/>
            <person name="Kyrpides N.C."/>
            <person name="Woyke T."/>
        </authorList>
    </citation>
    <scope>NUCLEOTIDE SEQUENCE</scope>
    <source>
        <strain evidence="4">GVMAG-M-3300009155-48</strain>
    </source>
</reference>
<protein>
    <recommendedName>
        <fullName evidence="5">Glycosyltransferase 2-like domain-containing protein</fullName>
    </recommendedName>
</protein>
<dbReference type="PANTHER" id="PTHR21461">
    <property type="entry name" value="GLYCOSYLTRANSFERASE FAMILY 92 PROTEIN"/>
    <property type="match status" value="1"/>
</dbReference>
<dbReference type="Pfam" id="PF13704">
    <property type="entry name" value="Glyco_tranf_2_4"/>
    <property type="match status" value="1"/>
</dbReference>
<evidence type="ECO:0000256" key="2">
    <source>
        <dbReference type="ARBA" id="ARBA00022692"/>
    </source>
</evidence>
<accession>A0A6C0ETW2</accession>
<sequence length="258" mass="30138">MYKLSVGALFKNESHSIREWIEHYLYHGVDHFYLIDDSSTDNSVEIIQPYIDKGIVTLFSGNNWGYYLGRQMNMYNHFIMPRLSESEWLLIVDLDEYVWSPQAIDLKIILGQCKHIGQIQINNTVFGSNGHIEQPKSLVAGFTKRSGMKPTITPECGNLKYFVNTSFNFTSLNIHHATFVDKNDEIHKFVMLDLPYFVLNHYNCQSVNFWNSVKCTRGDGDHYRIRTPDDFKIYDFNDVEDIELYEQNKELIARLGLI</sequence>
<dbReference type="Gene3D" id="3.90.550.10">
    <property type="entry name" value="Spore Coat Polysaccharide Biosynthesis Protein SpsA, Chain A"/>
    <property type="match status" value="1"/>
</dbReference>
<evidence type="ECO:0000256" key="3">
    <source>
        <dbReference type="ARBA" id="ARBA00022989"/>
    </source>
</evidence>
<comment type="subcellular location">
    <subcellularLocation>
        <location evidence="1">Membrane</location>
        <topology evidence="1">Single-pass membrane protein</topology>
    </subcellularLocation>
</comment>
<dbReference type="EMBL" id="MN738924">
    <property type="protein sequence ID" value="QHT31710.1"/>
    <property type="molecule type" value="Genomic_DNA"/>
</dbReference>
<keyword evidence="3" id="KW-0472">Membrane</keyword>
<dbReference type="GO" id="GO:0016757">
    <property type="term" value="F:glycosyltransferase activity"/>
    <property type="evidence" value="ECO:0007669"/>
    <property type="project" value="TreeGrafter"/>
</dbReference>